<evidence type="ECO:0000313" key="4">
    <source>
        <dbReference type="Proteomes" id="UP000655225"/>
    </source>
</evidence>
<dbReference type="PROSITE" id="PS00139">
    <property type="entry name" value="THIOL_PROTEASE_CYS"/>
    <property type="match status" value="1"/>
</dbReference>
<protein>
    <recommendedName>
        <fullName evidence="2">Peptidase C1A papain C-terminal domain-containing protein</fullName>
    </recommendedName>
</protein>
<dbReference type="Pfam" id="PF00112">
    <property type="entry name" value="Peptidase_C1"/>
    <property type="match status" value="1"/>
</dbReference>
<feature type="transmembrane region" description="Helical" evidence="1">
    <location>
        <begin position="12"/>
        <end position="33"/>
    </location>
</feature>
<accession>A0A835CZY7</accession>
<organism evidence="3 4">
    <name type="scientific">Tetracentron sinense</name>
    <name type="common">Spur-leaf</name>
    <dbReference type="NCBI Taxonomy" id="13715"/>
    <lineage>
        <taxon>Eukaryota</taxon>
        <taxon>Viridiplantae</taxon>
        <taxon>Streptophyta</taxon>
        <taxon>Embryophyta</taxon>
        <taxon>Tracheophyta</taxon>
        <taxon>Spermatophyta</taxon>
        <taxon>Magnoliopsida</taxon>
        <taxon>Trochodendrales</taxon>
        <taxon>Trochodendraceae</taxon>
        <taxon>Tetracentron</taxon>
    </lineage>
</organism>
<dbReference type="Proteomes" id="UP000655225">
    <property type="component" value="Unassembled WGS sequence"/>
</dbReference>
<dbReference type="EMBL" id="JABCRI010000023">
    <property type="protein sequence ID" value="KAF8378742.1"/>
    <property type="molecule type" value="Genomic_DNA"/>
</dbReference>
<dbReference type="GO" id="GO:0006508">
    <property type="term" value="P:proteolysis"/>
    <property type="evidence" value="ECO:0007669"/>
    <property type="project" value="InterPro"/>
</dbReference>
<dbReference type="Gene3D" id="3.90.70.10">
    <property type="entry name" value="Cysteine proteinases"/>
    <property type="match status" value="1"/>
</dbReference>
<evidence type="ECO:0000313" key="3">
    <source>
        <dbReference type="EMBL" id="KAF8378742.1"/>
    </source>
</evidence>
<comment type="caution">
    <text evidence="3">The sequence shown here is derived from an EMBL/GenBank/DDBJ whole genome shotgun (WGS) entry which is preliminary data.</text>
</comment>
<dbReference type="GO" id="GO:0008234">
    <property type="term" value="F:cysteine-type peptidase activity"/>
    <property type="evidence" value="ECO:0007669"/>
    <property type="project" value="InterPro"/>
</dbReference>
<dbReference type="InterPro" id="IPR000668">
    <property type="entry name" value="Peptidase_C1A_C"/>
</dbReference>
<dbReference type="InterPro" id="IPR000169">
    <property type="entry name" value="Pept_cys_AS"/>
</dbReference>
<name>A0A835CZY7_TETSI</name>
<proteinExistence type="predicted"/>
<keyword evidence="1" id="KW-0472">Membrane</keyword>
<sequence length="105" mass="11576">MAVAGGCCLRLIIYCPIILAAILVAIVVIAIIIDASNHRENSFLDEEDSIPISIGRRERGVVTNIKMQTDCECCWAFATVAAIEWIKYYIKTNTLESLSVQQLTG</sequence>
<evidence type="ECO:0000256" key="1">
    <source>
        <dbReference type="SAM" id="Phobius"/>
    </source>
</evidence>
<keyword evidence="1" id="KW-1133">Transmembrane helix</keyword>
<gene>
    <name evidence="3" type="ORF">HHK36_030091</name>
</gene>
<feature type="domain" description="Peptidase C1A papain C-terminal" evidence="2">
    <location>
        <begin position="51"/>
        <end position="103"/>
    </location>
</feature>
<dbReference type="InterPro" id="IPR038765">
    <property type="entry name" value="Papain-like_cys_pep_sf"/>
</dbReference>
<keyword evidence="1" id="KW-0812">Transmembrane</keyword>
<reference evidence="3 4" key="1">
    <citation type="submission" date="2020-04" db="EMBL/GenBank/DDBJ databases">
        <title>Plant Genome Project.</title>
        <authorList>
            <person name="Zhang R.-G."/>
        </authorList>
    </citation>
    <scope>NUCLEOTIDE SEQUENCE [LARGE SCALE GENOMIC DNA]</scope>
    <source>
        <strain evidence="3">YNK0</strain>
        <tissue evidence="3">Leaf</tissue>
    </source>
</reference>
<keyword evidence="4" id="KW-1185">Reference proteome</keyword>
<dbReference type="SUPFAM" id="SSF54001">
    <property type="entry name" value="Cysteine proteinases"/>
    <property type="match status" value="1"/>
</dbReference>
<evidence type="ECO:0000259" key="2">
    <source>
        <dbReference type="Pfam" id="PF00112"/>
    </source>
</evidence>
<dbReference type="AlphaFoldDB" id="A0A835CZY7"/>